<organism evidence="2 3">
    <name type="scientific">Penicillium nordicum</name>
    <dbReference type="NCBI Taxonomy" id="229535"/>
    <lineage>
        <taxon>Eukaryota</taxon>
        <taxon>Fungi</taxon>
        <taxon>Dikarya</taxon>
        <taxon>Ascomycota</taxon>
        <taxon>Pezizomycotina</taxon>
        <taxon>Eurotiomycetes</taxon>
        <taxon>Eurotiomycetidae</taxon>
        <taxon>Eurotiales</taxon>
        <taxon>Aspergillaceae</taxon>
        <taxon>Penicillium</taxon>
    </lineage>
</organism>
<dbReference type="EMBL" id="LHQQ01000015">
    <property type="protein sequence ID" value="KOS47521.1"/>
    <property type="molecule type" value="Genomic_DNA"/>
</dbReference>
<evidence type="ECO:0000313" key="2">
    <source>
        <dbReference type="EMBL" id="KOS47521.1"/>
    </source>
</evidence>
<reference evidence="2 3" key="1">
    <citation type="submission" date="2015-08" db="EMBL/GenBank/DDBJ databases">
        <title>Genome sequencing of Penicillium nordicum.</title>
        <authorList>
            <person name="Nguyen H.D."/>
            <person name="Seifert K.A."/>
        </authorList>
    </citation>
    <scope>NUCLEOTIDE SEQUENCE [LARGE SCALE GENOMIC DNA]</scope>
    <source>
        <strain evidence="2 3">DAOMC 185683</strain>
    </source>
</reference>
<evidence type="ECO:0000313" key="3">
    <source>
        <dbReference type="Proteomes" id="UP000037696"/>
    </source>
</evidence>
<gene>
    <name evidence="2" type="ORF">ACN38_g1480</name>
</gene>
<dbReference type="AlphaFoldDB" id="A0A0M8PG83"/>
<comment type="caution">
    <text evidence="2">The sequence shown here is derived from an EMBL/GenBank/DDBJ whole genome shotgun (WGS) entry which is preliminary data.</text>
</comment>
<keyword evidence="3" id="KW-1185">Reference proteome</keyword>
<proteinExistence type="predicted"/>
<accession>A0A0M8PG83</accession>
<feature type="region of interest" description="Disordered" evidence="1">
    <location>
        <begin position="64"/>
        <end position="92"/>
    </location>
</feature>
<evidence type="ECO:0000256" key="1">
    <source>
        <dbReference type="SAM" id="MobiDB-lite"/>
    </source>
</evidence>
<dbReference type="Proteomes" id="UP000037696">
    <property type="component" value="Unassembled WGS sequence"/>
</dbReference>
<name>A0A0M8PG83_9EURO</name>
<sequence length="92" mass="9858">MELSALLLFDREEVAVSHPYPNQTLLLNFFFKVPYLPNLYSSCLPAPATAAPASATPALALPALTKPPHWPAPPPSSSNTTHTRPGLPLLSN</sequence>
<protein>
    <submittedName>
        <fullName evidence="2">Uncharacterized protein</fullName>
    </submittedName>
</protein>